<accession>A0A840P6C5</accession>
<dbReference type="InterPro" id="IPR036410">
    <property type="entry name" value="HSP_DnaJ_Cys-rich_dom_sf"/>
</dbReference>
<dbReference type="EMBL" id="JACHGN010000016">
    <property type="protein sequence ID" value="MBB5136884.1"/>
    <property type="molecule type" value="Genomic_DNA"/>
</dbReference>
<evidence type="ECO:0008006" key="4">
    <source>
        <dbReference type="Google" id="ProtNLM"/>
    </source>
</evidence>
<protein>
    <recommendedName>
        <fullName evidence="4">Replication initiation protein</fullName>
    </recommendedName>
</protein>
<dbReference type="InterPro" id="IPR046828">
    <property type="entry name" value="RepSA"/>
</dbReference>
<dbReference type="Proteomes" id="UP000578449">
    <property type="component" value="Unassembled WGS sequence"/>
</dbReference>
<feature type="compositionally biased region" description="Basic and acidic residues" evidence="1">
    <location>
        <begin position="459"/>
        <end position="468"/>
    </location>
</feature>
<comment type="caution">
    <text evidence="2">The sequence shown here is derived from an EMBL/GenBank/DDBJ whole genome shotgun (WGS) entry which is preliminary data.</text>
</comment>
<dbReference type="Pfam" id="PF20199">
    <property type="entry name" value="RepSA"/>
    <property type="match status" value="1"/>
</dbReference>
<keyword evidence="3" id="KW-1185">Reference proteome</keyword>
<dbReference type="AlphaFoldDB" id="A0A840P6C5"/>
<reference evidence="2 3" key="1">
    <citation type="submission" date="2020-08" db="EMBL/GenBank/DDBJ databases">
        <title>Genomic Encyclopedia of Type Strains, Phase IV (KMG-IV): sequencing the most valuable type-strain genomes for metagenomic binning, comparative biology and taxonomic classification.</title>
        <authorList>
            <person name="Goeker M."/>
        </authorList>
    </citation>
    <scope>NUCLEOTIDE SEQUENCE [LARGE SCALE GENOMIC DNA]</scope>
    <source>
        <strain evidence="2 3">DSM 45615</strain>
    </source>
</reference>
<dbReference type="SUPFAM" id="SSF57938">
    <property type="entry name" value="DnaJ/Hsp40 cysteine-rich domain"/>
    <property type="match status" value="1"/>
</dbReference>
<feature type="region of interest" description="Disordered" evidence="1">
    <location>
        <begin position="459"/>
        <end position="481"/>
    </location>
</feature>
<gene>
    <name evidence="2" type="ORF">HNP84_006636</name>
</gene>
<proteinExistence type="predicted"/>
<evidence type="ECO:0000256" key="1">
    <source>
        <dbReference type="SAM" id="MobiDB-lite"/>
    </source>
</evidence>
<name>A0A840P6C5_9ACTN</name>
<evidence type="ECO:0000313" key="3">
    <source>
        <dbReference type="Proteomes" id="UP000578449"/>
    </source>
</evidence>
<sequence>MVAAIGGCQHPVHLSGASLVVHTGTGEVVGEYTTSEEPGGVLLMACGNRRESVCAPCARIYQADTYQLIKAGLSGGKGLPEEVSGHPRVFVTLTAPSFGAVHTRREVAGRLVACRGYRAGRVCAHGRPLGCGLVHEVGDERLGQPLCGECYDYAGAVLWQAHAGVLWQRFMVALRRELASQAGMAQREYATWARVSFAKVAEYQRRGLVHFHAVIRLDGPDGPHEPPPDGFDAGMLMRAVPAAAARVEVMTPDSEVGRWRLAWGDQLDVRPILLGADLEGVSEEGVAAYIAKYAIKGSDGTAGVDHRIACRRCNGSGRALSVSRARCARCRGTGLKPGLLLDELPVTDHARAMIRMCWELGAREEFAHLRLRLWAHMLGFRGHFSTKSRRYAVTLGELREARARYRRQQARERDGLPALDEDSTVVVGHWRFAGVGYSLGEAIMAEQIRERVETARAIARKKEQRTNPDDADAGAGESAGE</sequence>
<organism evidence="2 3">
    <name type="scientific">Thermocatellispora tengchongensis</name>
    <dbReference type="NCBI Taxonomy" id="1073253"/>
    <lineage>
        <taxon>Bacteria</taxon>
        <taxon>Bacillati</taxon>
        <taxon>Actinomycetota</taxon>
        <taxon>Actinomycetes</taxon>
        <taxon>Streptosporangiales</taxon>
        <taxon>Streptosporangiaceae</taxon>
        <taxon>Thermocatellispora</taxon>
    </lineage>
</organism>
<evidence type="ECO:0000313" key="2">
    <source>
        <dbReference type="EMBL" id="MBB5136884.1"/>
    </source>
</evidence>